<dbReference type="Gene3D" id="3.40.50.970">
    <property type="match status" value="1"/>
</dbReference>
<dbReference type="SMART" id="SM00861">
    <property type="entry name" value="Transket_pyr"/>
    <property type="match status" value="1"/>
</dbReference>
<sequence length="274" mass="29628">PGMRQITYLYAIREGYAAGMRADETTFLVGEGIGRRGGCFSETLGLYDEFGPERVIDMPISESGFVGMCAGAATCGSRAIVNLMYLDFAMVAMDQIVNQAAKIPYLSAGQFLMPMTITALYGICGSAGAHHTQPLHPWFMYIPGIKVVMPATPYDVKGLMASAIMDDSLVMVLQHRGLLNIKGEVPEEDYFLPLGEAEVVREGSDITIVAPGVMRYRAMEAADKLAKEGISAELIDPRTLLPLDEDTIVNSLKKTNHLVVVDEGHSPCGFGAEI</sequence>
<evidence type="ECO:0000256" key="2">
    <source>
        <dbReference type="ARBA" id="ARBA00023002"/>
    </source>
</evidence>
<evidence type="ECO:0000259" key="4">
    <source>
        <dbReference type="SMART" id="SM00861"/>
    </source>
</evidence>
<dbReference type="SUPFAM" id="SSF52518">
    <property type="entry name" value="Thiamin diphosphate-binding fold (THDP-binding)"/>
    <property type="match status" value="1"/>
</dbReference>
<dbReference type="CDD" id="cd07036">
    <property type="entry name" value="TPP_PYR_E1-PDHc-beta_like"/>
    <property type="match status" value="1"/>
</dbReference>
<dbReference type="Gene3D" id="3.40.50.920">
    <property type="match status" value="1"/>
</dbReference>
<feature type="non-terminal residue" evidence="5">
    <location>
        <position position="274"/>
    </location>
</feature>
<gene>
    <name evidence="5" type="ORF">S01H1_31631</name>
</gene>
<dbReference type="InterPro" id="IPR009014">
    <property type="entry name" value="Transketo_C/PFOR_II"/>
</dbReference>
<keyword evidence="3" id="KW-0786">Thiamine pyrophosphate</keyword>
<keyword evidence="2" id="KW-0560">Oxidoreductase</keyword>
<comment type="cofactor">
    <cofactor evidence="1">
        <name>thiamine diphosphate</name>
        <dbReference type="ChEBI" id="CHEBI:58937"/>
    </cofactor>
</comment>
<reference evidence="5" key="1">
    <citation type="journal article" date="2014" name="Front. Microbiol.">
        <title>High frequency of phylogenetically diverse reductive dehalogenase-homologous genes in deep subseafloor sedimentary metagenomes.</title>
        <authorList>
            <person name="Kawai M."/>
            <person name="Futagami T."/>
            <person name="Toyoda A."/>
            <person name="Takaki Y."/>
            <person name="Nishi S."/>
            <person name="Hori S."/>
            <person name="Arai W."/>
            <person name="Tsubouchi T."/>
            <person name="Morono Y."/>
            <person name="Uchiyama I."/>
            <person name="Ito T."/>
            <person name="Fujiyama A."/>
            <person name="Inagaki F."/>
            <person name="Takami H."/>
        </authorList>
    </citation>
    <scope>NUCLEOTIDE SEQUENCE</scope>
    <source>
        <strain evidence="5">Expedition CK06-06</strain>
    </source>
</reference>
<name>X0UTW6_9ZZZZ</name>
<dbReference type="Pfam" id="PF02779">
    <property type="entry name" value="Transket_pyr"/>
    <property type="match status" value="1"/>
</dbReference>
<accession>X0UTW6</accession>
<dbReference type="EMBL" id="BARS01019526">
    <property type="protein sequence ID" value="GAF91890.1"/>
    <property type="molecule type" value="Genomic_DNA"/>
</dbReference>
<dbReference type="GO" id="GO:0016491">
    <property type="term" value="F:oxidoreductase activity"/>
    <property type="evidence" value="ECO:0007669"/>
    <property type="project" value="UniProtKB-KW"/>
</dbReference>
<dbReference type="AlphaFoldDB" id="X0UTW6"/>
<dbReference type="InterPro" id="IPR029061">
    <property type="entry name" value="THDP-binding"/>
</dbReference>
<proteinExistence type="predicted"/>
<dbReference type="InterPro" id="IPR005475">
    <property type="entry name" value="Transketolase-like_Pyr-bd"/>
</dbReference>
<feature type="non-terminal residue" evidence="5">
    <location>
        <position position="1"/>
    </location>
</feature>
<organism evidence="5">
    <name type="scientific">marine sediment metagenome</name>
    <dbReference type="NCBI Taxonomy" id="412755"/>
    <lineage>
        <taxon>unclassified sequences</taxon>
        <taxon>metagenomes</taxon>
        <taxon>ecological metagenomes</taxon>
    </lineage>
</organism>
<evidence type="ECO:0000256" key="1">
    <source>
        <dbReference type="ARBA" id="ARBA00001964"/>
    </source>
</evidence>
<dbReference type="Pfam" id="PF02780">
    <property type="entry name" value="Transketolase_C"/>
    <property type="match status" value="1"/>
</dbReference>
<dbReference type="PANTHER" id="PTHR43257:SF2">
    <property type="entry name" value="PYRUVATE DEHYDROGENASE E1 COMPONENT SUBUNIT BETA"/>
    <property type="match status" value="1"/>
</dbReference>
<dbReference type="PANTHER" id="PTHR43257">
    <property type="entry name" value="PYRUVATE DEHYDROGENASE E1 COMPONENT BETA SUBUNIT"/>
    <property type="match status" value="1"/>
</dbReference>
<comment type="caution">
    <text evidence="5">The sequence shown here is derived from an EMBL/GenBank/DDBJ whole genome shotgun (WGS) entry which is preliminary data.</text>
</comment>
<dbReference type="InterPro" id="IPR033248">
    <property type="entry name" value="Transketolase_C"/>
</dbReference>
<dbReference type="SUPFAM" id="SSF52922">
    <property type="entry name" value="TK C-terminal domain-like"/>
    <property type="match status" value="1"/>
</dbReference>
<evidence type="ECO:0000313" key="5">
    <source>
        <dbReference type="EMBL" id="GAF91890.1"/>
    </source>
</evidence>
<protein>
    <recommendedName>
        <fullName evidence="4">Transketolase-like pyrimidine-binding domain-containing protein</fullName>
    </recommendedName>
</protein>
<evidence type="ECO:0000256" key="3">
    <source>
        <dbReference type="ARBA" id="ARBA00023052"/>
    </source>
</evidence>
<feature type="domain" description="Transketolase-like pyrimidine-binding" evidence="4">
    <location>
        <begin position="6"/>
        <end position="181"/>
    </location>
</feature>